<keyword evidence="4" id="KW-1185">Reference proteome</keyword>
<evidence type="ECO:0000256" key="1">
    <source>
        <dbReference type="ARBA" id="ARBA00009600"/>
    </source>
</evidence>
<dbReference type="SUPFAM" id="SSF143456">
    <property type="entry name" value="VC0467-like"/>
    <property type="match status" value="1"/>
</dbReference>
<dbReference type="GO" id="GO:0005829">
    <property type="term" value="C:cytosol"/>
    <property type="evidence" value="ECO:0007669"/>
    <property type="project" value="TreeGrafter"/>
</dbReference>
<organism evidence="3 4">
    <name type="scientific">secondary endosymbiont of Trabutina mannipara</name>
    <dbReference type="NCBI Taxonomy" id="1835721"/>
    <lineage>
        <taxon>Bacteria</taxon>
        <taxon>Pseudomonadati</taxon>
        <taxon>Pseudomonadota</taxon>
        <taxon>Gammaproteobacteria</taxon>
        <taxon>Enterobacterales</taxon>
        <taxon>Enterobacteriaceae</taxon>
    </lineage>
</organism>
<evidence type="ECO:0000313" key="3">
    <source>
        <dbReference type="EMBL" id="SBT81963.1"/>
    </source>
</evidence>
<dbReference type="PANTHER" id="PTHR30327:SF1">
    <property type="entry name" value="UPF0301 PROTEIN YQGE"/>
    <property type="match status" value="1"/>
</dbReference>
<proteinExistence type="inferred from homology"/>
<evidence type="ECO:0000256" key="2">
    <source>
        <dbReference type="HAMAP-Rule" id="MF_00758"/>
    </source>
</evidence>
<dbReference type="STRING" id="1835721.TRABTM_A_01000"/>
<dbReference type="Gene3D" id="3.30.70.1300">
    <property type="entry name" value="VC0467-like domains"/>
    <property type="match status" value="1"/>
</dbReference>
<dbReference type="Proteomes" id="UP000092809">
    <property type="component" value="Chromosome I"/>
</dbReference>
<protein>
    <recommendedName>
        <fullName evidence="2">UPF0301 protein TRABTM_A_01000</fullName>
    </recommendedName>
</protein>
<dbReference type="KEGG" id="senm:TRABTM_A_01000"/>
<dbReference type="PANTHER" id="PTHR30327">
    <property type="entry name" value="UNCHARACTERIZED PROTEIN YQGE"/>
    <property type="match status" value="1"/>
</dbReference>
<dbReference type="HAMAP" id="MF_00758">
    <property type="entry name" value="UPF0301"/>
    <property type="match status" value="1"/>
</dbReference>
<dbReference type="PATRIC" id="fig|1835721.3.peg.85"/>
<dbReference type="Pfam" id="PF02622">
    <property type="entry name" value="DUF179"/>
    <property type="match status" value="1"/>
</dbReference>
<dbReference type="Gene3D" id="3.40.1740.10">
    <property type="entry name" value="VC0467-like"/>
    <property type="match status" value="1"/>
</dbReference>
<dbReference type="AlphaFoldDB" id="A0A1C3L3U9"/>
<accession>A0A1C3L3U9</accession>
<evidence type="ECO:0000313" key="4">
    <source>
        <dbReference type="Proteomes" id="UP000092809"/>
    </source>
</evidence>
<dbReference type="EMBL" id="LT594522">
    <property type="protein sequence ID" value="SBT81963.1"/>
    <property type="molecule type" value="Genomic_DNA"/>
</dbReference>
<gene>
    <name evidence="3" type="primary">yggE1</name>
    <name evidence="3" type="ORF">TRABTM_A_01000</name>
</gene>
<comment type="similarity">
    <text evidence="1 2">Belongs to the UPF0301 (AlgH) family.</text>
</comment>
<dbReference type="InterPro" id="IPR003774">
    <property type="entry name" value="AlgH-like"/>
</dbReference>
<reference evidence="4" key="1">
    <citation type="submission" date="2016-06" db="EMBL/GenBank/DDBJ databases">
        <authorList>
            <person name="Szabo Gitta"/>
        </authorList>
    </citation>
    <scope>NUCLEOTIDE SEQUENCE [LARGE SCALE GENOMIC DNA]</scope>
</reference>
<name>A0A1C3L3U9_9ENTR</name>
<dbReference type="NCBIfam" id="NF001266">
    <property type="entry name" value="PRK00228.1-1"/>
    <property type="match status" value="1"/>
</dbReference>
<sequence length="201" mass="22437">MQSIFFKKILNIINMNLQNHFLIAMPSLQDPLFKRSVVYICEHNSKGAMGIVINKPIEQFSIENVLYKLKMISSGKDLSILLDNPVFYGGPLAEDRGFILHTPQDGFGSSIGISEKTMMTTSKDVLETIGTDKQPEYLLVALGYSGWDQGQLESELLENNWLTTPANNKILFHTPIATRWSEAAKTLGIDIYSITTQVGHA</sequence>